<organism evidence="3">
    <name type="scientific">Picea glauca</name>
    <name type="common">White spruce</name>
    <name type="synonym">Pinus glauca</name>
    <dbReference type="NCBI Taxonomy" id="3330"/>
    <lineage>
        <taxon>Eukaryota</taxon>
        <taxon>Viridiplantae</taxon>
        <taxon>Streptophyta</taxon>
        <taxon>Embryophyta</taxon>
        <taxon>Tracheophyta</taxon>
        <taxon>Spermatophyta</taxon>
        <taxon>Pinopsida</taxon>
        <taxon>Pinidae</taxon>
        <taxon>Conifers I</taxon>
        <taxon>Pinales</taxon>
        <taxon>Pinaceae</taxon>
        <taxon>Picea</taxon>
    </lineage>
</organism>
<keyword evidence="2" id="KW-0732">Signal</keyword>
<evidence type="ECO:0000313" key="3">
    <source>
        <dbReference type="EMBL" id="KUM46536.1"/>
    </source>
</evidence>
<comment type="caution">
    <text evidence="3">The sequence shown here is derived from an EMBL/GenBank/DDBJ whole genome shotgun (WGS) entry which is preliminary data.</text>
</comment>
<evidence type="ECO:0000256" key="1">
    <source>
        <dbReference type="SAM" id="MobiDB-lite"/>
    </source>
</evidence>
<evidence type="ECO:0008006" key="4">
    <source>
        <dbReference type="Google" id="ProtNLM"/>
    </source>
</evidence>
<name>A0A124GMR6_PICGL</name>
<geneLocation type="mitochondrion" evidence="3"/>
<feature type="compositionally biased region" description="Low complexity" evidence="1">
    <location>
        <begin position="59"/>
        <end position="68"/>
    </location>
</feature>
<feature type="compositionally biased region" description="Basic and acidic residues" evidence="1">
    <location>
        <begin position="45"/>
        <end position="58"/>
    </location>
</feature>
<feature type="region of interest" description="Disordered" evidence="1">
    <location>
        <begin position="33"/>
        <end position="68"/>
    </location>
</feature>
<accession>A0A124GMR6</accession>
<keyword evidence="3" id="KW-0496">Mitochondrion</keyword>
<gene>
    <name evidence="3" type="ORF">ABT39_MTgene1638</name>
</gene>
<evidence type="ECO:0000256" key="2">
    <source>
        <dbReference type="SAM" id="SignalP"/>
    </source>
</evidence>
<protein>
    <recommendedName>
        <fullName evidence="4">Secreted protein</fullName>
    </recommendedName>
</protein>
<feature type="chain" id="PRO_5007172435" description="Secreted protein" evidence="2">
    <location>
        <begin position="25"/>
        <end position="68"/>
    </location>
</feature>
<reference evidence="3" key="1">
    <citation type="journal article" date="2015" name="Genome Biol. Evol.">
        <title>Organellar Genomes of White Spruce (Picea glauca): Assembly and Annotation.</title>
        <authorList>
            <person name="Jackman S.D."/>
            <person name="Warren R.L."/>
            <person name="Gibb E.A."/>
            <person name="Vandervalk B.P."/>
            <person name="Mohamadi H."/>
            <person name="Chu J."/>
            <person name="Raymond A."/>
            <person name="Pleasance S."/>
            <person name="Coope R."/>
            <person name="Wildung M.R."/>
            <person name="Ritland C.E."/>
            <person name="Bousquet J."/>
            <person name="Jones S.J."/>
            <person name="Bohlmann J."/>
            <person name="Birol I."/>
        </authorList>
    </citation>
    <scope>NUCLEOTIDE SEQUENCE [LARGE SCALE GENOMIC DNA]</scope>
    <source>
        <tissue evidence="3">Flushing bud</tissue>
    </source>
</reference>
<feature type="signal peptide" evidence="2">
    <location>
        <begin position="1"/>
        <end position="24"/>
    </location>
</feature>
<proteinExistence type="predicted"/>
<sequence>MLQAPLLLGLDLLLLEDLLLLVLDQEVKPRASTGFYLGTGSLPRRAPDFESRPRKRESGSSSPRRSAS</sequence>
<dbReference type="AlphaFoldDB" id="A0A124GMR6"/>
<dbReference type="EMBL" id="LKAM01000011">
    <property type="protein sequence ID" value="KUM46536.1"/>
    <property type="molecule type" value="Genomic_DNA"/>
</dbReference>